<evidence type="ECO:0000259" key="1">
    <source>
        <dbReference type="Pfam" id="PF01850"/>
    </source>
</evidence>
<organism evidence="2 3">
    <name type="scientific">Sulfuricurvum kujiense</name>
    <dbReference type="NCBI Taxonomy" id="148813"/>
    <lineage>
        <taxon>Bacteria</taxon>
        <taxon>Pseudomonadati</taxon>
        <taxon>Campylobacterota</taxon>
        <taxon>Epsilonproteobacteria</taxon>
        <taxon>Campylobacterales</taxon>
        <taxon>Sulfurimonadaceae</taxon>
        <taxon>Sulfuricurvum</taxon>
    </lineage>
</organism>
<protein>
    <submittedName>
        <fullName evidence="2">Transposase</fullName>
    </submittedName>
</protein>
<dbReference type="Pfam" id="PF01850">
    <property type="entry name" value="PIN"/>
    <property type="match status" value="1"/>
</dbReference>
<reference evidence="2 3" key="1">
    <citation type="journal article" date="2017" name="Front. Microbiol.">
        <title>Comparative Genomic Analysis of the Class Epsilonproteobacteria and Proposed Reclassification to Epsilonbacteraeota (phyl. nov.).</title>
        <authorList>
            <person name="Waite D.W."/>
            <person name="Vanwonterghem I."/>
            <person name="Rinke C."/>
            <person name="Parks D.H."/>
            <person name="Zhang Y."/>
            <person name="Takai K."/>
            <person name="Sievert S.M."/>
            <person name="Simon J."/>
            <person name="Campbell B.J."/>
            <person name="Hanson T.E."/>
            <person name="Woyke T."/>
            <person name="Klotz M.G."/>
            <person name="Hugenholtz P."/>
        </authorList>
    </citation>
    <scope>NUCLEOTIDE SEQUENCE [LARGE SCALE GENOMIC DNA]</scope>
    <source>
        <strain evidence="2">UBA12443</strain>
    </source>
</reference>
<comment type="caution">
    <text evidence="2">The sequence shown here is derived from an EMBL/GenBank/DDBJ whole genome shotgun (WGS) entry which is preliminary data.</text>
</comment>
<dbReference type="EMBL" id="DLUI01000025">
    <property type="protein sequence ID" value="DAB39282.1"/>
    <property type="molecule type" value="Genomic_DNA"/>
</dbReference>
<dbReference type="PANTHER" id="PTHR36173">
    <property type="entry name" value="RIBONUCLEASE VAPC16-RELATED"/>
    <property type="match status" value="1"/>
</dbReference>
<evidence type="ECO:0000313" key="2">
    <source>
        <dbReference type="EMBL" id="DAB39282.1"/>
    </source>
</evidence>
<name>A0A2D3WDA3_9BACT</name>
<dbReference type="InterPro" id="IPR002716">
    <property type="entry name" value="PIN_dom"/>
</dbReference>
<dbReference type="AlphaFoldDB" id="A0A2D3WDA3"/>
<accession>A0A2D3WDA3</accession>
<dbReference type="RefSeq" id="WP_294893343.1">
    <property type="nucleotide sequence ID" value="NZ_DLUI01000025.1"/>
</dbReference>
<feature type="domain" description="PIN" evidence="1">
    <location>
        <begin position="5"/>
        <end position="118"/>
    </location>
</feature>
<proteinExistence type="predicted"/>
<dbReference type="InterPro" id="IPR052919">
    <property type="entry name" value="TA_system_RNase"/>
</dbReference>
<dbReference type="InterPro" id="IPR029060">
    <property type="entry name" value="PIN-like_dom_sf"/>
</dbReference>
<evidence type="ECO:0000313" key="3">
    <source>
        <dbReference type="Proteomes" id="UP000228859"/>
    </source>
</evidence>
<sequence>METLYLDTHIVVWLRQKELEKFSKRALDAIENAHTLLISPMVMMELKYLQEIGRLTDTPYNIFGDLNAMIDLRVDEVEMFDVIKKSLSLEWTRDPFDRLIVANAMVRDYPLLTKDEKILTHFDGAFFE</sequence>
<dbReference type="Proteomes" id="UP000228859">
    <property type="component" value="Unassembled WGS sequence"/>
</dbReference>
<gene>
    <name evidence="2" type="ORF">CFH83_01540</name>
</gene>
<dbReference type="Gene3D" id="3.40.50.1010">
    <property type="entry name" value="5'-nuclease"/>
    <property type="match status" value="1"/>
</dbReference>
<dbReference type="PANTHER" id="PTHR36173:SF1">
    <property type="entry name" value="RIBONUCLEASE VAPC22"/>
    <property type="match status" value="1"/>
</dbReference>
<dbReference type="SUPFAM" id="SSF88723">
    <property type="entry name" value="PIN domain-like"/>
    <property type="match status" value="1"/>
</dbReference>